<protein>
    <submittedName>
        <fullName evidence="1">Uncharacterized protein</fullName>
    </submittedName>
</protein>
<dbReference type="AlphaFoldDB" id="A0A8H3LUF8"/>
<comment type="caution">
    <text evidence="1">The sequence shown here is derived from an EMBL/GenBank/DDBJ whole genome shotgun (WGS) entry which is preliminary data.</text>
</comment>
<reference evidence="1" key="1">
    <citation type="submission" date="2019-10" db="EMBL/GenBank/DDBJ databases">
        <title>Conservation and host-specific expression of non-tandemly repeated heterogenous ribosome RNA gene in arbuscular mycorrhizal fungi.</title>
        <authorList>
            <person name="Maeda T."/>
            <person name="Kobayashi Y."/>
            <person name="Nakagawa T."/>
            <person name="Ezawa T."/>
            <person name="Yamaguchi K."/>
            <person name="Bino T."/>
            <person name="Nishimoto Y."/>
            <person name="Shigenobu S."/>
            <person name="Kawaguchi M."/>
        </authorList>
    </citation>
    <scope>NUCLEOTIDE SEQUENCE</scope>
    <source>
        <strain evidence="1">HR1</strain>
    </source>
</reference>
<dbReference type="Proteomes" id="UP000615446">
    <property type="component" value="Unassembled WGS sequence"/>
</dbReference>
<evidence type="ECO:0000313" key="2">
    <source>
        <dbReference type="Proteomes" id="UP000615446"/>
    </source>
</evidence>
<dbReference type="EMBL" id="BLAL01000215">
    <property type="protein sequence ID" value="GES92666.1"/>
    <property type="molecule type" value="Genomic_DNA"/>
</dbReference>
<accession>A0A8H3LUF8</accession>
<evidence type="ECO:0000313" key="1">
    <source>
        <dbReference type="EMBL" id="GES92666.1"/>
    </source>
</evidence>
<gene>
    <name evidence="1" type="ORF">RCL2_001943000</name>
</gene>
<dbReference type="OrthoDB" id="2431412at2759"/>
<proteinExistence type="predicted"/>
<sequence>MSKWYKWYGIQVKKWIFLKMGEAKTTISLSIKQYIQIGREIQEGNDITSAIKDIASTSVAHIEPNRIKDKN</sequence>
<organism evidence="1 2">
    <name type="scientific">Rhizophagus clarus</name>
    <dbReference type="NCBI Taxonomy" id="94130"/>
    <lineage>
        <taxon>Eukaryota</taxon>
        <taxon>Fungi</taxon>
        <taxon>Fungi incertae sedis</taxon>
        <taxon>Mucoromycota</taxon>
        <taxon>Glomeromycotina</taxon>
        <taxon>Glomeromycetes</taxon>
        <taxon>Glomerales</taxon>
        <taxon>Glomeraceae</taxon>
        <taxon>Rhizophagus</taxon>
    </lineage>
</organism>
<name>A0A8H3LUF8_9GLOM</name>